<dbReference type="EMBL" id="SLWV01000002">
    <property type="protein sequence ID" value="TCO79341.1"/>
    <property type="molecule type" value="Genomic_DNA"/>
</dbReference>
<evidence type="ECO:0000313" key="1">
    <source>
        <dbReference type="EMBL" id="TCO79341.1"/>
    </source>
</evidence>
<dbReference type="RefSeq" id="WP_132242152.1">
    <property type="nucleotide sequence ID" value="NZ_SLWV01000002.1"/>
</dbReference>
<evidence type="ECO:0000313" key="2">
    <source>
        <dbReference type="Proteomes" id="UP000294919"/>
    </source>
</evidence>
<dbReference type="Proteomes" id="UP000294919">
    <property type="component" value="Unassembled WGS sequence"/>
</dbReference>
<organism evidence="1 2">
    <name type="scientific">Marinisporobacter balticus</name>
    <dbReference type="NCBI Taxonomy" id="2018667"/>
    <lineage>
        <taxon>Bacteria</taxon>
        <taxon>Bacillati</taxon>
        <taxon>Bacillota</taxon>
        <taxon>Clostridia</taxon>
        <taxon>Peptostreptococcales</taxon>
        <taxon>Thermotaleaceae</taxon>
        <taxon>Marinisporobacter</taxon>
    </lineage>
</organism>
<keyword evidence="2" id="KW-1185">Reference proteome</keyword>
<comment type="caution">
    <text evidence="1">The sequence shown here is derived from an EMBL/GenBank/DDBJ whole genome shotgun (WGS) entry which is preliminary data.</text>
</comment>
<dbReference type="AlphaFoldDB" id="A0A4R2KXL6"/>
<accession>A0A4R2KXL6</accession>
<protein>
    <submittedName>
        <fullName evidence="1">Uncharacterized protein</fullName>
    </submittedName>
</protein>
<dbReference type="PROSITE" id="PS51257">
    <property type="entry name" value="PROKAR_LIPOPROTEIN"/>
    <property type="match status" value="1"/>
</dbReference>
<sequence length="175" mass="20589">MNRSKKVIEIRYVEMMKKILVFLLIGLMVFSLFGCNDSDKEKALEIKEKEYNGYLDKSHVEKSVKKYFDLSVKHEKTEQYGFDGNNYIIQLADGEILPMAVVSEMYDNKDDTYSVYFYEVYTELLGYDTTPVKLKEEIKKYPDEISMGHQIKAVVSRRDFEGKCIYKLLEYSTIQ</sequence>
<proteinExistence type="predicted"/>
<reference evidence="1 2" key="1">
    <citation type="submission" date="2019-03" db="EMBL/GenBank/DDBJ databases">
        <title>Genomic Encyclopedia of Type Strains, Phase IV (KMG-IV): sequencing the most valuable type-strain genomes for metagenomic binning, comparative biology and taxonomic classification.</title>
        <authorList>
            <person name="Goeker M."/>
        </authorList>
    </citation>
    <scope>NUCLEOTIDE SEQUENCE [LARGE SCALE GENOMIC DNA]</scope>
    <source>
        <strain evidence="1 2">DSM 102940</strain>
    </source>
</reference>
<name>A0A4R2KXL6_9FIRM</name>
<gene>
    <name evidence="1" type="ORF">EV214_10259</name>
</gene>